<dbReference type="OrthoDB" id="6862397at2"/>
<dbReference type="Proteomes" id="UP000054624">
    <property type="component" value="Unassembled WGS sequence"/>
</dbReference>
<dbReference type="Pfam" id="PF11136">
    <property type="entry name" value="DUF2889"/>
    <property type="match status" value="1"/>
</dbReference>
<accession>A0A158DJ35</accession>
<sequence>MRGYRRSDGLFEVEAILTDRKSHNFTPASGGKTVSPGQPLHNMGVCLVFDAEMTVREAHTFIADAPYDTCVGGGENFRSLEGLRIASGWTGEVKRRLVGARSCAHLRELLIPLATTAIQTMIALRVNDPEPVDEHGRPMKINSCFAYSDAGEIVARRWPQYSQLKNS</sequence>
<dbReference type="AlphaFoldDB" id="A0A158DJ35"/>
<dbReference type="EMBL" id="FCOI02000043">
    <property type="protein sequence ID" value="SAK94473.1"/>
    <property type="molecule type" value="Genomic_DNA"/>
</dbReference>
<protein>
    <recommendedName>
        <fullName evidence="3">DUF2889 domain-containing protein</fullName>
    </recommendedName>
</protein>
<dbReference type="STRING" id="1777137.AWB76_07018"/>
<gene>
    <name evidence="1" type="ORF">AWB76_07018</name>
</gene>
<evidence type="ECO:0000313" key="2">
    <source>
        <dbReference type="Proteomes" id="UP000054624"/>
    </source>
</evidence>
<organism evidence="1 2">
    <name type="scientific">Caballeronia temeraria</name>
    <dbReference type="NCBI Taxonomy" id="1777137"/>
    <lineage>
        <taxon>Bacteria</taxon>
        <taxon>Pseudomonadati</taxon>
        <taxon>Pseudomonadota</taxon>
        <taxon>Betaproteobacteria</taxon>
        <taxon>Burkholderiales</taxon>
        <taxon>Burkholderiaceae</taxon>
        <taxon>Caballeronia</taxon>
    </lineage>
</organism>
<evidence type="ECO:0000313" key="1">
    <source>
        <dbReference type="EMBL" id="SAK94473.1"/>
    </source>
</evidence>
<proteinExistence type="predicted"/>
<reference evidence="2" key="1">
    <citation type="submission" date="2016-01" db="EMBL/GenBank/DDBJ databases">
        <authorList>
            <person name="Peeters Charlotte."/>
        </authorList>
    </citation>
    <scope>NUCLEOTIDE SEQUENCE [LARGE SCALE GENOMIC DNA]</scope>
</reference>
<dbReference type="InterPro" id="IPR021312">
    <property type="entry name" value="DUF2889"/>
</dbReference>
<evidence type="ECO:0008006" key="3">
    <source>
        <dbReference type="Google" id="ProtNLM"/>
    </source>
</evidence>
<keyword evidence="2" id="KW-1185">Reference proteome</keyword>
<name>A0A158DJ35_9BURK</name>